<gene>
    <name evidence="1" type="ORF">CHS0354_037854</name>
</gene>
<feature type="non-terminal residue" evidence="1">
    <location>
        <position position="1"/>
    </location>
</feature>
<sequence>IKTEDDRKMIDSWISDDLYKHDYDNLDPTSKKIIDGEKNDRRSAKHDGFKPLKGKIFLLNHTNKVVDNLSTLPGASAMLNANSDDVEAGNVIYRRDRTILSCYKIKNVDNKKLLSEWQTNPSIYDSMYERISEVPRKIIEEQLQVERVDGFIAERNLMR</sequence>
<name>A0AAE0W393_9BIVA</name>
<evidence type="ECO:0000313" key="1">
    <source>
        <dbReference type="EMBL" id="KAK3600448.1"/>
    </source>
</evidence>
<keyword evidence="2" id="KW-1185">Reference proteome</keyword>
<reference evidence="1" key="2">
    <citation type="journal article" date="2021" name="Genome Biol. Evol.">
        <title>Developing a high-quality reference genome for a parasitic bivalve with doubly uniparental inheritance (Bivalvia: Unionida).</title>
        <authorList>
            <person name="Smith C.H."/>
        </authorList>
    </citation>
    <scope>NUCLEOTIDE SEQUENCE</scope>
    <source>
        <strain evidence="1">CHS0354</strain>
        <tissue evidence="1">Mantle</tissue>
    </source>
</reference>
<dbReference type="Proteomes" id="UP001195483">
    <property type="component" value="Unassembled WGS sequence"/>
</dbReference>
<reference evidence="1" key="3">
    <citation type="submission" date="2023-05" db="EMBL/GenBank/DDBJ databases">
        <authorList>
            <person name="Smith C.H."/>
        </authorList>
    </citation>
    <scope>NUCLEOTIDE SEQUENCE</scope>
    <source>
        <strain evidence="1">CHS0354</strain>
        <tissue evidence="1">Mantle</tissue>
    </source>
</reference>
<organism evidence="1 2">
    <name type="scientific">Potamilus streckersoni</name>
    <dbReference type="NCBI Taxonomy" id="2493646"/>
    <lineage>
        <taxon>Eukaryota</taxon>
        <taxon>Metazoa</taxon>
        <taxon>Spiralia</taxon>
        <taxon>Lophotrochozoa</taxon>
        <taxon>Mollusca</taxon>
        <taxon>Bivalvia</taxon>
        <taxon>Autobranchia</taxon>
        <taxon>Heteroconchia</taxon>
        <taxon>Palaeoheterodonta</taxon>
        <taxon>Unionida</taxon>
        <taxon>Unionoidea</taxon>
        <taxon>Unionidae</taxon>
        <taxon>Ambleminae</taxon>
        <taxon>Lampsilini</taxon>
        <taxon>Potamilus</taxon>
    </lineage>
</organism>
<accession>A0AAE0W393</accession>
<dbReference type="EMBL" id="JAEAOA010002213">
    <property type="protein sequence ID" value="KAK3600448.1"/>
    <property type="molecule type" value="Genomic_DNA"/>
</dbReference>
<reference evidence="1" key="1">
    <citation type="journal article" date="2021" name="Genome Biol. Evol.">
        <title>A High-Quality Reference Genome for a Parasitic Bivalve with Doubly Uniparental Inheritance (Bivalvia: Unionida).</title>
        <authorList>
            <person name="Smith C.H."/>
        </authorList>
    </citation>
    <scope>NUCLEOTIDE SEQUENCE</scope>
    <source>
        <strain evidence="1">CHS0354</strain>
    </source>
</reference>
<protein>
    <submittedName>
        <fullName evidence="1">Uncharacterized protein</fullName>
    </submittedName>
</protein>
<dbReference type="AlphaFoldDB" id="A0AAE0W393"/>
<comment type="caution">
    <text evidence="1">The sequence shown here is derived from an EMBL/GenBank/DDBJ whole genome shotgun (WGS) entry which is preliminary data.</text>
</comment>
<evidence type="ECO:0000313" key="2">
    <source>
        <dbReference type="Proteomes" id="UP001195483"/>
    </source>
</evidence>
<proteinExistence type="predicted"/>